<keyword evidence="2" id="KW-1185">Reference proteome</keyword>
<comment type="caution">
    <text evidence="1">The sequence shown here is derived from an EMBL/GenBank/DDBJ whole genome shotgun (WGS) entry which is preliminary data.</text>
</comment>
<proteinExistence type="predicted"/>
<reference evidence="1 2" key="1">
    <citation type="submission" date="2019-09" db="EMBL/GenBank/DDBJ databases">
        <title>Draft genome of the ectomycorrhizal ascomycete Sphaerosporella brunnea.</title>
        <authorList>
            <consortium name="DOE Joint Genome Institute"/>
            <person name="Benucci G.M."/>
            <person name="Marozzi G."/>
            <person name="Antonielli L."/>
            <person name="Sanchez S."/>
            <person name="Marco P."/>
            <person name="Wang X."/>
            <person name="Falini L.B."/>
            <person name="Barry K."/>
            <person name="Haridas S."/>
            <person name="Lipzen A."/>
            <person name="Labutti K."/>
            <person name="Grigoriev I.V."/>
            <person name="Murat C."/>
            <person name="Martin F."/>
            <person name="Albertini E."/>
            <person name="Donnini D."/>
            <person name="Bonito G."/>
        </authorList>
    </citation>
    <scope>NUCLEOTIDE SEQUENCE [LARGE SCALE GENOMIC DNA]</scope>
    <source>
        <strain evidence="1 2">Sb_GMNB300</strain>
    </source>
</reference>
<evidence type="ECO:0000313" key="2">
    <source>
        <dbReference type="Proteomes" id="UP000326924"/>
    </source>
</evidence>
<dbReference type="EMBL" id="VXIS01000012">
    <property type="protein sequence ID" value="KAA8913797.1"/>
    <property type="molecule type" value="Genomic_DNA"/>
</dbReference>
<gene>
    <name evidence="1" type="ORF">FN846DRAFT_62019</name>
</gene>
<dbReference type="InParanoid" id="A0A5J5F906"/>
<accession>A0A5J5F906</accession>
<evidence type="ECO:0000313" key="1">
    <source>
        <dbReference type="EMBL" id="KAA8913797.1"/>
    </source>
</evidence>
<dbReference type="Proteomes" id="UP000326924">
    <property type="component" value="Unassembled WGS sequence"/>
</dbReference>
<dbReference type="AlphaFoldDB" id="A0A5J5F906"/>
<protein>
    <submittedName>
        <fullName evidence="1">Uncharacterized protein</fullName>
    </submittedName>
</protein>
<organism evidence="1 2">
    <name type="scientific">Sphaerosporella brunnea</name>
    <dbReference type="NCBI Taxonomy" id="1250544"/>
    <lineage>
        <taxon>Eukaryota</taxon>
        <taxon>Fungi</taxon>
        <taxon>Dikarya</taxon>
        <taxon>Ascomycota</taxon>
        <taxon>Pezizomycotina</taxon>
        <taxon>Pezizomycetes</taxon>
        <taxon>Pezizales</taxon>
        <taxon>Pyronemataceae</taxon>
        <taxon>Sphaerosporella</taxon>
    </lineage>
</organism>
<sequence>MIFGHNCPCLGVIASPGCRFVRRRCLSPSVMCLSHLPCCCCPPQLFTTSCMLRNEHPIPSASGIASPSAPPPPPLSPIQDVSSASWALCVCYLENLFWYGPQLSADGVPVHYCYLIPPQASLCTFSGALLCFRYFSSSFSSEQLSSPASSPALLLLLSLLACCSSHCSASLFCFTRNTTQTGRRTYAATLVAYIDKPAATHSYPPKSFPHYTHDCCCR</sequence>
<name>A0A5J5F906_9PEZI</name>